<feature type="chain" id="PRO_5035952800" description="Alpha-mannosidase" evidence="11">
    <location>
        <begin position="21"/>
        <end position="1042"/>
    </location>
</feature>
<evidence type="ECO:0000256" key="10">
    <source>
        <dbReference type="ARBA" id="ARBA00023295"/>
    </source>
</evidence>
<dbReference type="SUPFAM" id="SSF88688">
    <property type="entry name" value="Families 57/38 glycoside transferase middle domain"/>
    <property type="match status" value="1"/>
</dbReference>
<dbReference type="GO" id="GO:0006013">
    <property type="term" value="P:mannose metabolic process"/>
    <property type="evidence" value="ECO:0007669"/>
    <property type="project" value="InterPro"/>
</dbReference>
<feature type="signal peptide" evidence="11">
    <location>
        <begin position="1"/>
        <end position="20"/>
    </location>
</feature>
<evidence type="ECO:0000256" key="7">
    <source>
        <dbReference type="ARBA" id="ARBA00022833"/>
    </source>
</evidence>
<evidence type="ECO:0000313" key="14">
    <source>
        <dbReference type="Proteomes" id="UP000728032"/>
    </source>
</evidence>
<dbReference type="InterPro" id="IPR041147">
    <property type="entry name" value="GH38_C"/>
</dbReference>
<dbReference type="PANTHER" id="PTHR11607:SF3">
    <property type="entry name" value="LYSOSOMAL ALPHA-MANNOSIDASE"/>
    <property type="match status" value="1"/>
</dbReference>
<dbReference type="InterPro" id="IPR027291">
    <property type="entry name" value="Glyco_hydro_38_N_sf"/>
</dbReference>
<dbReference type="InterPro" id="IPR011330">
    <property type="entry name" value="Glyco_hydro/deAcase_b/a-brl"/>
</dbReference>
<dbReference type="Pfam" id="PF17677">
    <property type="entry name" value="Glyco_hydro38C2"/>
    <property type="match status" value="1"/>
</dbReference>
<dbReference type="OrthoDB" id="2016903at2759"/>
<dbReference type="AlphaFoldDB" id="A0A7R9LJV4"/>
<dbReference type="InterPro" id="IPR000602">
    <property type="entry name" value="Glyco_hydro_38_N"/>
</dbReference>
<keyword evidence="8" id="KW-1015">Disulfide bond</keyword>
<evidence type="ECO:0000256" key="9">
    <source>
        <dbReference type="ARBA" id="ARBA00023180"/>
    </source>
</evidence>
<comment type="catalytic activity">
    <reaction evidence="1">
        <text>Hydrolysis of terminal, non-reducing alpha-D-mannose residues in alpha-D-mannosides.</text>
        <dbReference type="EC" id="3.2.1.24"/>
    </reaction>
</comment>
<dbReference type="InterPro" id="IPR011682">
    <property type="entry name" value="Glyco_hydro_38_C"/>
</dbReference>
<dbReference type="InterPro" id="IPR037094">
    <property type="entry name" value="Glyco_hydro_38_cen_sf"/>
</dbReference>
<evidence type="ECO:0000256" key="6">
    <source>
        <dbReference type="ARBA" id="ARBA00022801"/>
    </source>
</evidence>
<evidence type="ECO:0000256" key="11">
    <source>
        <dbReference type="RuleBase" id="RU361199"/>
    </source>
</evidence>
<dbReference type="PANTHER" id="PTHR11607">
    <property type="entry name" value="ALPHA-MANNOSIDASE"/>
    <property type="match status" value="1"/>
</dbReference>
<dbReference type="GO" id="GO:0004559">
    <property type="term" value="F:alpha-mannosidase activity"/>
    <property type="evidence" value="ECO:0007669"/>
    <property type="project" value="UniProtKB-EC"/>
</dbReference>
<dbReference type="EMBL" id="OC915868">
    <property type="protein sequence ID" value="CAD7642286.1"/>
    <property type="molecule type" value="Genomic_DNA"/>
</dbReference>
<name>A0A7R9LJV4_9ACAR</name>
<dbReference type="InterPro" id="IPR015341">
    <property type="entry name" value="Glyco_hydro_38_cen"/>
</dbReference>
<keyword evidence="14" id="KW-1185">Reference proteome</keyword>
<sequence>MAMAYVWLLLFVFIIHTTTSQPTYAHRRPICGYGSCPTTVDHFLNIHIVCHTHLDTGWTETYDDYYYRYVRMIYDSVVQTLFEVSNRKFIAVETSFFSRWYNEQNHTIRSRVHLLVNNGQLEFINGGWSMNDEAATHYSAIIDQMTVGHRWLNRTFGECGIPRIGWQIDPFGHSREQASLLSQMGFDGMFLGRIDYQDKLLRERTQTMEFIWKASPSLGKSADMFTGTLPNVYWPPKNFCFDVNCFDEPITSENAIRKAKEFIRIAREQSLQYGTNHTIITMGMDFYYRNANIWYQNLDRLMSAINSLQEKERVNIVYSSPSCYLKALNGANRTWPIKLDDFFPYADAWNAYWTGYFTSRPSLKYLIKNANNLIQSAKQLSVLSRMSDRLSPKLTALQEALGLLQHHDAVTGTCKQAVNNDYVRFTSTAIAEAQEAVIESYYYLLQNEGYVSYSSLSFCNQLNISECAVTERIDFESDAAVIIYNPLAHPVQHFIRLPVRDFRYRVRDASGGLIQSQIVPINSKIMSLPERNSIAVSELLFLAILPPLGYSSFMVDRISSDYQSIITSQESQITDGSSSSADVILENGRISIKIDGQTGLLKQVGLKNGQLIPFSQNFWYYQGEDRFKGEKPSGAYAFNPSHHIPHMVSNAAKYKIVRGRLVDEIHQTFNPWLSQVIRLYRDYDYIEFDWVVGPIPVRNWMYDQGLEIITKYDTNFKNNGTFFTDSNSRETIRRIRHHRPTWDLETTETVASNYYPITSWMFIRDYAQDLQMTVLTDRAEGGSSMSDGSLEVMIHRRLLYDDGYGMEEALNEPGTDGKGLIVRGKHRLIINGIQQSIRQMRTMSKTLTWKPIPLFRKSVPTAGRTRTRAISRSDDYINFVGINKLLPKNIHLLTLEAWDDDYVLIRLEHFYEINEDSEFSTPTDVSLRNLFTTFRIISVKEMTLSANQELSASERKRMVWTPDFDPYANYKSAYDRIDNSVNENLTSSESEYNINQTFIITLKPMQIRTFLLRVESRRNCPYTGFNVPRKQRNRFSSNGLDC</sequence>
<dbReference type="Gene3D" id="2.60.40.1360">
    <property type="match status" value="1"/>
</dbReference>
<evidence type="ECO:0000256" key="1">
    <source>
        <dbReference type="ARBA" id="ARBA00000365"/>
    </source>
</evidence>
<dbReference type="Pfam" id="PF01074">
    <property type="entry name" value="Glyco_hydro_38N"/>
    <property type="match status" value="1"/>
</dbReference>
<dbReference type="SUPFAM" id="SSF74650">
    <property type="entry name" value="Galactose mutarotase-like"/>
    <property type="match status" value="1"/>
</dbReference>
<dbReference type="Gene3D" id="3.20.110.10">
    <property type="entry name" value="Glycoside hydrolase 38, N terminal domain"/>
    <property type="match status" value="1"/>
</dbReference>
<dbReference type="SMART" id="SM00872">
    <property type="entry name" value="Alpha-mann_mid"/>
    <property type="match status" value="1"/>
</dbReference>
<dbReference type="Proteomes" id="UP000728032">
    <property type="component" value="Unassembled WGS sequence"/>
</dbReference>
<keyword evidence="5 11" id="KW-0732">Signal</keyword>
<dbReference type="SUPFAM" id="SSF88713">
    <property type="entry name" value="Glycoside hydrolase/deacetylase"/>
    <property type="match status" value="1"/>
</dbReference>
<dbReference type="GO" id="GO:0030246">
    <property type="term" value="F:carbohydrate binding"/>
    <property type="evidence" value="ECO:0007669"/>
    <property type="project" value="InterPro"/>
</dbReference>
<dbReference type="Pfam" id="PF07748">
    <property type="entry name" value="Glyco_hydro_38C"/>
    <property type="match status" value="1"/>
</dbReference>
<comment type="cofactor">
    <cofactor evidence="11">
        <name>Zn(2+)</name>
        <dbReference type="ChEBI" id="CHEBI:29105"/>
    </cofactor>
    <text evidence="11">Binds 1 zinc ion per subunit.</text>
</comment>
<evidence type="ECO:0000256" key="4">
    <source>
        <dbReference type="ARBA" id="ARBA00022723"/>
    </source>
</evidence>
<evidence type="ECO:0000313" key="13">
    <source>
        <dbReference type="EMBL" id="CAD7642286.1"/>
    </source>
</evidence>
<proteinExistence type="inferred from homology"/>
<evidence type="ECO:0000256" key="8">
    <source>
        <dbReference type="ARBA" id="ARBA00023157"/>
    </source>
</evidence>
<evidence type="ECO:0000259" key="12">
    <source>
        <dbReference type="SMART" id="SM00872"/>
    </source>
</evidence>
<dbReference type="Gene3D" id="2.60.40.1180">
    <property type="entry name" value="Golgi alpha-mannosidase II"/>
    <property type="match status" value="1"/>
</dbReference>
<dbReference type="InterPro" id="IPR050843">
    <property type="entry name" value="Glycosyl_Hydrlase_38"/>
</dbReference>
<keyword evidence="6 11" id="KW-0378">Hydrolase</keyword>
<keyword evidence="4 11" id="KW-0479">Metal-binding</keyword>
<dbReference type="FunFam" id="2.70.98.30:FF:000003">
    <property type="entry name" value="Alpha-mannosidase"/>
    <property type="match status" value="1"/>
</dbReference>
<feature type="domain" description="Glycoside hydrolase family 38 central" evidence="12">
    <location>
        <begin position="351"/>
        <end position="426"/>
    </location>
</feature>
<dbReference type="GO" id="GO:0005764">
    <property type="term" value="C:lysosome"/>
    <property type="evidence" value="ECO:0007669"/>
    <property type="project" value="TreeGrafter"/>
</dbReference>
<evidence type="ECO:0000256" key="5">
    <source>
        <dbReference type="ARBA" id="ARBA00022729"/>
    </source>
</evidence>
<dbReference type="EC" id="3.2.1.-" evidence="11"/>
<evidence type="ECO:0000256" key="3">
    <source>
        <dbReference type="ARBA" id="ARBA00012752"/>
    </source>
</evidence>
<gene>
    <name evidence="13" type="ORF">ONB1V03_LOCUS3517</name>
</gene>
<reference evidence="13" key="1">
    <citation type="submission" date="2020-11" db="EMBL/GenBank/DDBJ databases">
        <authorList>
            <person name="Tran Van P."/>
        </authorList>
    </citation>
    <scope>NUCLEOTIDE SEQUENCE</scope>
</reference>
<accession>A0A7R9LJV4</accession>
<dbReference type="InterPro" id="IPR048534">
    <property type="entry name" value="Man2a1-like_dom"/>
</dbReference>
<dbReference type="Gene3D" id="1.20.1270.50">
    <property type="entry name" value="Glycoside hydrolase family 38, central domain"/>
    <property type="match status" value="2"/>
</dbReference>
<evidence type="ECO:0000256" key="2">
    <source>
        <dbReference type="ARBA" id="ARBA00009792"/>
    </source>
</evidence>
<dbReference type="Gene3D" id="2.70.98.30">
    <property type="entry name" value="Golgi alpha-mannosidase II, domain 4"/>
    <property type="match status" value="1"/>
</dbReference>
<dbReference type="EMBL" id="CAJPVJ010001043">
    <property type="protein sequence ID" value="CAG2163956.1"/>
    <property type="molecule type" value="Genomic_DNA"/>
</dbReference>
<protein>
    <recommendedName>
        <fullName evidence="3 11">Alpha-mannosidase</fullName>
        <ecNumber evidence="11">3.2.1.-</ecNumber>
    </recommendedName>
</protein>
<keyword evidence="7 11" id="KW-0862">Zinc</keyword>
<dbReference type="Pfam" id="PF21260">
    <property type="entry name" value="Laman-like_dom"/>
    <property type="match status" value="1"/>
</dbReference>
<keyword evidence="10 11" id="KW-0326">Glycosidase</keyword>
<dbReference type="InterPro" id="IPR013780">
    <property type="entry name" value="Glyco_hydro_b"/>
</dbReference>
<dbReference type="GO" id="GO:0046872">
    <property type="term" value="F:metal ion binding"/>
    <property type="evidence" value="ECO:0007669"/>
    <property type="project" value="UniProtKB-KW"/>
</dbReference>
<dbReference type="FunFam" id="1.20.1270.50:FF:000002">
    <property type="entry name" value="Alpha-mannosidase"/>
    <property type="match status" value="1"/>
</dbReference>
<organism evidence="13">
    <name type="scientific">Oppiella nova</name>
    <dbReference type="NCBI Taxonomy" id="334625"/>
    <lineage>
        <taxon>Eukaryota</taxon>
        <taxon>Metazoa</taxon>
        <taxon>Ecdysozoa</taxon>
        <taxon>Arthropoda</taxon>
        <taxon>Chelicerata</taxon>
        <taxon>Arachnida</taxon>
        <taxon>Acari</taxon>
        <taxon>Acariformes</taxon>
        <taxon>Sarcoptiformes</taxon>
        <taxon>Oribatida</taxon>
        <taxon>Brachypylina</taxon>
        <taxon>Oppioidea</taxon>
        <taxon>Oppiidae</taxon>
        <taxon>Oppiella</taxon>
    </lineage>
</organism>
<dbReference type="FunFam" id="2.60.40.1180:FF:000018">
    <property type="entry name" value="Alpha-mannosidase"/>
    <property type="match status" value="1"/>
</dbReference>
<keyword evidence="9" id="KW-0325">Glycoprotein</keyword>
<dbReference type="InterPro" id="IPR011013">
    <property type="entry name" value="Gal_mutarotase_sf_dom"/>
</dbReference>
<dbReference type="CDD" id="cd10810">
    <property type="entry name" value="GH38N_AMII_LAM_like"/>
    <property type="match status" value="1"/>
</dbReference>
<dbReference type="InterPro" id="IPR028995">
    <property type="entry name" value="Glyco_hydro_57/38_cen_sf"/>
</dbReference>
<dbReference type="Pfam" id="PF09261">
    <property type="entry name" value="Alpha-mann_mid"/>
    <property type="match status" value="1"/>
</dbReference>
<comment type="similarity">
    <text evidence="2 11">Belongs to the glycosyl hydrolase 38 family.</text>
</comment>